<dbReference type="RefSeq" id="WP_138243613.1">
    <property type="nucleotide sequence ID" value="NZ_CP040330.1"/>
</dbReference>
<evidence type="ECO:0000313" key="2">
    <source>
        <dbReference type="EMBL" id="QCS41095.1"/>
    </source>
</evidence>
<keyword evidence="1" id="KW-1133">Transmembrane helix</keyword>
<evidence type="ECO:0000256" key="1">
    <source>
        <dbReference type="SAM" id="Phobius"/>
    </source>
</evidence>
<dbReference type="InterPro" id="IPR045713">
    <property type="entry name" value="DUF6069"/>
</dbReference>
<dbReference type="OrthoDB" id="177867at2157"/>
<proteinExistence type="predicted"/>
<name>A0A4V1FXU4_9EURY</name>
<dbReference type="KEGG" id="nvr:FEJ81_01560"/>
<sequence>MASETEDSSAVRTASLRDLTLSGAAALISSVLVNCLLVFGTNTGGIAPELEALNYGPVTLFTALGVVGATVTYGILTRTVSNPNRTFVLVAAVVLLVSLVPDFTVIPVEPGGSLVAGAILGAMHVTTAIICVGVLTRFNTRLR</sequence>
<feature type="transmembrane region" description="Helical" evidence="1">
    <location>
        <begin position="114"/>
        <end position="135"/>
    </location>
</feature>
<keyword evidence="1" id="KW-0472">Membrane</keyword>
<accession>A0A4V1FXU4</accession>
<evidence type="ECO:0000313" key="3">
    <source>
        <dbReference type="Proteomes" id="UP000302218"/>
    </source>
</evidence>
<dbReference type="AlphaFoldDB" id="A0A4V1FXU4"/>
<keyword evidence="1" id="KW-0812">Transmembrane</keyword>
<dbReference type="Pfam" id="PF19545">
    <property type="entry name" value="DUF6069"/>
    <property type="match status" value="1"/>
</dbReference>
<protein>
    <submittedName>
        <fullName evidence="2">Uncharacterized protein</fullName>
    </submittedName>
</protein>
<reference evidence="3" key="1">
    <citation type="submission" date="2019-05" db="EMBL/GenBank/DDBJ databases">
        <title>Genome sequence and methylation pattern of the halophilic Archaeon Natrinema versiforme BOL5-4.</title>
        <authorList>
            <person name="DasSarma P."/>
            <person name="Anton B.P."/>
            <person name="DasSarma S.L."/>
            <person name="Martinez F.L."/>
            <person name="Guzman D."/>
            <person name="Roberts R.J."/>
            <person name="DasSarma S."/>
        </authorList>
    </citation>
    <scope>NUCLEOTIDE SEQUENCE [LARGE SCALE GENOMIC DNA]</scope>
    <source>
        <strain evidence="3">BOL5-4</strain>
    </source>
</reference>
<feature type="transmembrane region" description="Helical" evidence="1">
    <location>
        <begin position="21"/>
        <end position="40"/>
    </location>
</feature>
<dbReference type="EMBL" id="CP040330">
    <property type="protein sequence ID" value="QCS41095.1"/>
    <property type="molecule type" value="Genomic_DNA"/>
</dbReference>
<dbReference type="Proteomes" id="UP000302218">
    <property type="component" value="Chromosome"/>
</dbReference>
<feature type="transmembrane region" description="Helical" evidence="1">
    <location>
        <begin position="52"/>
        <end position="75"/>
    </location>
</feature>
<feature type="transmembrane region" description="Helical" evidence="1">
    <location>
        <begin position="87"/>
        <end position="108"/>
    </location>
</feature>
<dbReference type="GeneID" id="40263917"/>
<organism evidence="2 3">
    <name type="scientific">Natrinema versiforme</name>
    <dbReference type="NCBI Taxonomy" id="88724"/>
    <lineage>
        <taxon>Archaea</taxon>
        <taxon>Methanobacteriati</taxon>
        <taxon>Methanobacteriota</taxon>
        <taxon>Stenosarchaea group</taxon>
        <taxon>Halobacteria</taxon>
        <taxon>Halobacteriales</taxon>
        <taxon>Natrialbaceae</taxon>
        <taxon>Natrinema</taxon>
    </lineage>
</organism>
<gene>
    <name evidence="2" type="ORF">FEJ81_01560</name>
</gene>